<evidence type="ECO:0000256" key="1">
    <source>
        <dbReference type="ARBA" id="ARBA00004123"/>
    </source>
</evidence>
<keyword evidence="3" id="KW-0240">DNA-directed RNA polymerase</keyword>
<comment type="caution">
    <text evidence="9">The sequence shown here is derived from an EMBL/GenBank/DDBJ whole genome shotgun (WGS) entry which is preliminary data.</text>
</comment>
<dbReference type="InterPro" id="IPR009025">
    <property type="entry name" value="RBP11-like_dimer"/>
</dbReference>
<proteinExistence type="inferred from homology"/>
<dbReference type="InterPro" id="IPR008193">
    <property type="entry name" value="RNA_pol_Rpb11_13-16kDa_CS"/>
</dbReference>
<dbReference type="GO" id="GO:0003677">
    <property type="term" value="F:DNA binding"/>
    <property type="evidence" value="ECO:0007669"/>
    <property type="project" value="InterPro"/>
</dbReference>
<dbReference type="InterPro" id="IPR033898">
    <property type="entry name" value="RNAP_AC19"/>
</dbReference>
<dbReference type="FunFam" id="3.30.1360.10:FF:000006">
    <property type="entry name" value="DNA-directed RNA polymerases I and III subunit RPAC2"/>
    <property type="match status" value="1"/>
</dbReference>
<dbReference type="OrthoDB" id="510325at2759"/>
<accession>A0A834M9U0</accession>
<evidence type="ECO:0000259" key="8">
    <source>
        <dbReference type="Pfam" id="PF13656"/>
    </source>
</evidence>
<dbReference type="GO" id="GO:0046983">
    <property type="term" value="F:protein dimerization activity"/>
    <property type="evidence" value="ECO:0007669"/>
    <property type="project" value="InterPro"/>
</dbReference>
<dbReference type="PANTHER" id="PTHR13946:SF28">
    <property type="entry name" value="DNA-DIRECTED RNA POLYMERASES I AND III SUBUNIT RPAC2"/>
    <property type="match status" value="1"/>
</dbReference>
<dbReference type="Gene3D" id="3.30.1360.10">
    <property type="entry name" value="RNA polymerase, RBP11-like subunit"/>
    <property type="match status" value="1"/>
</dbReference>
<dbReference type="PANTHER" id="PTHR13946">
    <property type="entry name" value="DNA-DIRECTED RNA POLYMERASE I,II,III"/>
    <property type="match status" value="1"/>
</dbReference>
<protein>
    <recommendedName>
        <fullName evidence="2">DNA-directed RNA polymerases I and III subunit RPAC2</fullName>
    </recommendedName>
    <alternativeName>
        <fullName evidence="7">DNA-directed RNA polymerase I subunit D</fullName>
    </alternativeName>
</protein>
<evidence type="ECO:0000256" key="3">
    <source>
        <dbReference type="ARBA" id="ARBA00022478"/>
    </source>
</evidence>
<dbReference type="GO" id="GO:0003899">
    <property type="term" value="F:DNA-directed RNA polymerase activity"/>
    <property type="evidence" value="ECO:0007669"/>
    <property type="project" value="InterPro"/>
</dbReference>
<evidence type="ECO:0000256" key="5">
    <source>
        <dbReference type="ARBA" id="ARBA00023242"/>
    </source>
</evidence>
<dbReference type="InterPro" id="IPR036603">
    <property type="entry name" value="RBP11-like"/>
</dbReference>
<dbReference type="HAMAP" id="MF_00261">
    <property type="entry name" value="RNApol_arch_Rpo11"/>
    <property type="match status" value="1"/>
</dbReference>
<comment type="similarity">
    <text evidence="6">Belongs to the archaeal Rpo11/eukaryotic RPB11/RPC19 RNA polymerase subunit family.</text>
</comment>
<dbReference type="GO" id="GO:0006383">
    <property type="term" value="P:transcription by RNA polymerase III"/>
    <property type="evidence" value="ECO:0007669"/>
    <property type="project" value="TreeGrafter"/>
</dbReference>
<dbReference type="EMBL" id="JAACXV010013324">
    <property type="protein sequence ID" value="KAF7273721.1"/>
    <property type="molecule type" value="Genomic_DNA"/>
</dbReference>
<evidence type="ECO:0000256" key="2">
    <source>
        <dbReference type="ARBA" id="ARBA00022079"/>
    </source>
</evidence>
<gene>
    <name evidence="9" type="ORF">GWI33_013583</name>
</gene>
<sequence>MPVAQLAGSGTTNEASKTFVFQSEGHTLGNALRCIISNYPDVQFCGYTVPHPAENKMHFRIQMYNGKAIDALKRGLEDLVKVCDITLEKFDAEFQSFTENHTVQN</sequence>
<dbReference type="Pfam" id="PF13656">
    <property type="entry name" value="RNA_pol_L_2"/>
    <property type="match status" value="1"/>
</dbReference>
<dbReference type="CDD" id="cd07029">
    <property type="entry name" value="RNAP_I_III_AC19"/>
    <property type="match status" value="1"/>
</dbReference>
<keyword evidence="10" id="KW-1185">Reference proteome</keyword>
<keyword evidence="4" id="KW-0804">Transcription</keyword>
<dbReference type="GO" id="GO:0005666">
    <property type="term" value="C:RNA polymerase III complex"/>
    <property type="evidence" value="ECO:0007669"/>
    <property type="project" value="TreeGrafter"/>
</dbReference>
<dbReference type="SUPFAM" id="SSF55257">
    <property type="entry name" value="RBP11-like subunits of RNA polymerase"/>
    <property type="match status" value="1"/>
</dbReference>
<evidence type="ECO:0000313" key="10">
    <source>
        <dbReference type="Proteomes" id="UP000625711"/>
    </source>
</evidence>
<name>A0A834M9U0_RHYFE</name>
<evidence type="ECO:0000256" key="7">
    <source>
        <dbReference type="ARBA" id="ARBA00031757"/>
    </source>
</evidence>
<dbReference type="Proteomes" id="UP000625711">
    <property type="component" value="Unassembled WGS sequence"/>
</dbReference>
<reference evidence="9" key="1">
    <citation type="submission" date="2020-08" db="EMBL/GenBank/DDBJ databases">
        <title>Genome sequencing and assembly of the red palm weevil Rhynchophorus ferrugineus.</title>
        <authorList>
            <person name="Dias G.B."/>
            <person name="Bergman C.M."/>
            <person name="Manee M."/>
        </authorList>
    </citation>
    <scope>NUCLEOTIDE SEQUENCE</scope>
    <source>
        <strain evidence="9">AA-2017</strain>
        <tissue evidence="9">Whole larva</tissue>
    </source>
</reference>
<evidence type="ECO:0000256" key="6">
    <source>
        <dbReference type="ARBA" id="ARBA00025751"/>
    </source>
</evidence>
<dbReference type="GO" id="GO:0006362">
    <property type="term" value="P:transcription elongation by RNA polymerase I"/>
    <property type="evidence" value="ECO:0007669"/>
    <property type="project" value="TreeGrafter"/>
</dbReference>
<dbReference type="AlphaFoldDB" id="A0A834M9U0"/>
<organism evidence="9 10">
    <name type="scientific">Rhynchophorus ferrugineus</name>
    <name type="common">Red palm weevil</name>
    <name type="synonym">Curculio ferrugineus</name>
    <dbReference type="NCBI Taxonomy" id="354439"/>
    <lineage>
        <taxon>Eukaryota</taxon>
        <taxon>Metazoa</taxon>
        <taxon>Ecdysozoa</taxon>
        <taxon>Arthropoda</taxon>
        <taxon>Hexapoda</taxon>
        <taxon>Insecta</taxon>
        <taxon>Pterygota</taxon>
        <taxon>Neoptera</taxon>
        <taxon>Endopterygota</taxon>
        <taxon>Coleoptera</taxon>
        <taxon>Polyphaga</taxon>
        <taxon>Cucujiformia</taxon>
        <taxon>Curculionidae</taxon>
        <taxon>Dryophthorinae</taxon>
        <taxon>Rhynchophorus</taxon>
    </lineage>
</organism>
<dbReference type="InterPro" id="IPR022905">
    <property type="entry name" value="Rpo11-like"/>
</dbReference>
<comment type="subcellular location">
    <subcellularLocation>
        <location evidence="1">Nucleus</location>
    </subcellularLocation>
</comment>
<feature type="domain" description="DNA-directed RNA polymerase RBP11-like dimerisation" evidence="8">
    <location>
        <begin position="18"/>
        <end position="88"/>
    </location>
</feature>
<evidence type="ECO:0000256" key="4">
    <source>
        <dbReference type="ARBA" id="ARBA00023163"/>
    </source>
</evidence>
<keyword evidence="5" id="KW-0539">Nucleus</keyword>
<dbReference type="PROSITE" id="PS01154">
    <property type="entry name" value="RNA_POL_L_13KD"/>
    <property type="match status" value="1"/>
</dbReference>
<evidence type="ECO:0000313" key="9">
    <source>
        <dbReference type="EMBL" id="KAF7273721.1"/>
    </source>
</evidence>
<dbReference type="GO" id="GO:0005736">
    <property type="term" value="C:RNA polymerase I complex"/>
    <property type="evidence" value="ECO:0007669"/>
    <property type="project" value="TreeGrafter"/>
</dbReference>